<gene>
    <name evidence="1" type="ORF">NQ176_g8922</name>
</gene>
<organism evidence="1 2">
    <name type="scientific">Zarea fungicola</name>
    <dbReference type="NCBI Taxonomy" id="93591"/>
    <lineage>
        <taxon>Eukaryota</taxon>
        <taxon>Fungi</taxon>
        <taxon>Dikarya</taxon>
        <taxon>Ascomycota</taxon>
        <taxon>Pezizomycotina</taxon>
        <taxon>Sordariomycetes</taxon>
        <taxon>Hypocreomycetidae</taxon>
        <taxon>Hypocreales</taxon>
        <taxon>Cordycipitaceae</taxon>
        <taxon>Zarea</taxon>
    </lineage>
</organism>
<protein>
    <submittedName>
        <fullName evidence="1">Uncharacterized protein</fullName>
    </submittedName>
</protein>
<dbReference type="EMBL" id="JANJQO010001862">
    <property type="protein sequence ID" value="KAJ2968946.1"/>
    <property type="molecule type" value="Genomic_DNA"/>
</dbReference>
<evidence type="ECO:0000313" key="1">
    <source>
        <dbReference type="EMBL" id="KAJ2968946.1"/>
    </source>
</evidence>
<dbReference type="Proteomes" id="UP001143910">
    <property type="component" value="Unassembled WGS sequence"/>
</dbReference>
<reference evidence="1" key="1">
    <citation type="submission" date="2022-08" db="EMBL/GenBank/DDBJ databases">
        <title>Genome Sequence of Lecanicillium fungicola.</title>
        <authorList>
            <person name="Buettner E."/>
        </authorList>
    </citation>
    <scope>NUCLEOTIDE SEQUENCE</scope>
    <source>
        <strain evidence="1">Babe33</strain>
    </source>
</reference>
<sequence length="98" mass="10984">MTNWLKADIAGVVDFSPAIVAPTARKSEEEDEDEGVQRWHAPGRLVYLHSQIHASSPLIRNTLGAVGKDSAGNLWMQGFFPRRTWDALEKELVELNKL</sequence>
<keyword evidence="2" id="KW-1185">Reference proteome</keyword>
<name>A0ACC1MRI3_9HYPO</name>
<accession>A0ACC1MRI3</accession>
<evidence type="ECO:0000313" key="2">
    <source>
        <dbReference type="Proteomes" id="UP001143910"/>
    </source>
</evidence>
<comment type="caution">
    <text evidence="1">The sequence shown here is derived from an EMBL/GenBank/DDBJ whole genome shotgun (WGS) entry which is preliminary data.</text>
</comment>
<proteinExistence type="predicted"/>